<dbReference type="GO" id="GO:0008234">
    <property type="term" value="F:cysteine-type peptidase activity"/>
    <property type="evidence" value="ECO:0007669"/>
    <property type="project" value="UniProtKB-KW"/>
</dbReference>
<evidence type="ECO:0000256" key="2">
    <source>
        <dbReference type="ARBA" id="ARBA00022670"/>
    </source>
</evidence>
<feature type="region of interest" description="Disordered" evidence="5">
    <location>
        <begin position="172"/>
        <end position="192"/>
    </location>
</feature>
<dbReference type="OrthoDB" id="9813118at2"/>
<dbReference type="Gene3D" id="3.90.1720.10">
    <property type="entry name" value="endopeptidase domain like (from Nostoc punctiforme)"/>
    <property type="match status" value="1"/>
</dbReference>
<dbReference type="PROSITE" id="PS51257">
    <property type="entry name" value="PROKAR_LIPOPROTEIN"/>
    <property type="match status" value="1"/>
</dbReference>
<evidence type="ECO:0000313" key="7">
    <source>
        <dbReference type="EMBL" id="OXM84239.1"/>
    </source>
</evidence>
<dbReference type="PANTHER" id="PTHR47053:SF1">
    <property type="entry name" value="MUREIN DD-ENDOPEPTIDASE MEPH-RELATED"/>
    <property type="match status" value="1"/>
</dbReference>
<dbReference type="EMBL" id="NMQW01000033">
    <property type="protein sequence ID" value="OXM84239.1"/>
    <property type="molecule type" value="Genomic_DNA"/>
</dbReference>
<dbReference type="SUPFAM" id="SSF54001">
    <property type="entry name" value="Cysteine proteinases"/>
    <property type="match status" value="1"/>
</dbReference>
<evidence type="ECO:0000256" key="4">
    <source>
        <dbReference type="ARBA" id="ARBA00022807"/>
    </source>
</evidence>
<dbReference type="Pfam" id="PF00877">
    <property type="entry name" value="NLPC_P60"/>
    <property type="match status" value="1"/>
</dbReference>
<dbReference type="PANTHER" id="PTHR47053">
    <property type="entry name" value="MUREIN DD-ENDOPEPTIDASE MEPH-RELATED"/>
    <property type="match status" value="1"/>
</dbReference>
<accession>A0A229UMX2</accession>
<reference evidence="7 8" key="1">
    <citation type="submission" date="2017-07" db="EMBL/GenBank/DDBJ databases">
        <title>Genome sequencing and assembly of Paenibacillus rigui.</title>
        <authorList>
            <person name="Mayilraj S."/>
        </authorList>
    </citation>
    <scope>NUCLEOTIDE SEQUENCE [LARGE SCALE GENOMIC DNA]</scope>
    <source>
        <strain evidence="7 8">JCM 16352</strain>
    </source>
</reference>
<keyword evidence="4" id="KW-0788">Thiol protease</keyword>
<keyword evidence="2" id="KW-0645">Protease</keyword>
<evidence type="ECO:0000256" key="5">
    <source>
        <dbReference type="SAM" id="MobiDB-lite"/>
    </source>
</evidence>
<dbReference type="InterPro" id="IPR012854">
    <property type="entry name" value="Cu_amine_oxidase-like_N"/>
</dbReference>
<dbReference type="Proteomes" id="UP000215509">
    <property type="component" value="Unassembled WGS sequence"/>
</dbReference>
<organism evidence="7 8">
    <name type="scientific">Paenibacillus rigui</name>
    <dbReference type="NCBI Taxonomy" id="554312"/>
    <lineage>
        <taxon>Bacteria</taxon>
        <taxon>Bacillati</taxon>
        <taxon>Bacillota</taxon>
        <taxon>Bacilli</taxon>
        <taxon>Bacillales</taxon>
        <taxon>Paenibacillaceae</taxon>
        <taxon>Paenibacillus</taxon>
    </lineage>
</organism>
<dbReference type="InterPro" id="IPR051202">
    <property type="entry name" value="Peptidase_C40"/>
</dbReference>
<gene>
    <name evidence="7" type="ORF">CF651_20855</name>
</gene>
<evidence type="ECO:0000256" key="1">
    <source>
        <dbReference type="ARBA" id="ARBA00007074"/>
    </source>
</evidence>
<dbReference type="GO" id="GO:0006508">
    <property type="term" value="P:proteolysis"/>
    <property type="evidence" value="ECO:0007669"/>
    <property type="project" value="UniProtKB-KW"/>
</dbReference>
<proteinExistence type="inferred from homology"/>
<comment type="similarity">
    <text evidence="1">Belongs to the peptidase C40 family.</text>
</comment>
<dbReference type="InterPro" id="IPR036582">
    <property type="entry name" value="Mao_N_sf"/>
</dbReference>
<evidence type="ECO:0000313" key="8">
    <source>
        <dbReference type="Proteomes" id="UP000215509"/>
    </source>
</evidence>
<keyword evidence="8" id="KW-1185">Reference proteome</keyword>
<dbReference type="Pfam" id="PF07833">
    <property type="entry name" value="Cu_amine_oxidN1"/>
    <property type="match status" value="1"/>
</dbReference>
<comment type="caution">
    <text evidence="7">The sequence shown here is derived from an EMBL/GenBank/DDBJ whole genome shotgun (WGS) entry which is preliminary data.</text>
</comment>
<dbReference type="Gene3D" id="3.30.457.10">
    <property type="entry name" value="Copper amine oxidase-like, N-terminal domain"/>
    <property type="match status" value="1"/>
</dbReference>
<protein>
    <recommendedName>
        <fullName evidence="6">NlpC/P60 domain-containing protein</fullName>
    </recommendedName>
</protein>
<evidence type="ECO:0000259" key="6">
    <source>
        <dbReference type="PROSITE" id="PS51935"/>
    </source>
</evidence>
<feature type="domain" description="NlpC/P60" evidence="6">
    <location>
        <begin position="191"/>
        <end position="321"/>
    </location>
</feature>
<dbReference type="InterPro" id="IPR000064">
    <property type="entry name" value="NLP_P60_dom"/>
</dbReference>
<evidence type="ECO:0000256" key="3">
    <source>
        <dbReference type="ARBA" id="ARBA00022801"/>
    </source>
</evidence>
<sequence length="326" mass="35877">MKKESHNGWITKAMTLITVGLIAGCSPMAPLQRNAQPNLAIQADNHSAAVWKEGAVMIHTVDSIPYVTLNDLCKTLQLRMKWQQETATVSLGDYAPEYVLQVGSTDATKAGKAMKLPQSPILSNSEVLLPVCSIGSLFQDELQFTVMEKSIQFSPVKQASIKASFHIGEATEKPSGEVGSHKIRAKGARTQGSADDLVQRARRYVGVGYEFAAAPFPESGTFDASSYLQYIFQHEGIPLARSLSEQAEQGTRVQPDKLQKGDVLFFQEAYRYRTSHAAHAGLYIGDYQMIHAAPEPKKGVQISRIDTVYWNDRFVKAQRMVAPGSK</sequence>
<dbReference type="PROSITE" id="PS51935">
    <property type="entry name" value="NLPC_P60"/>
    <property type="match status" value="1"/>
</dbReference>
<dbReference type="InterPro" id="IPR038765">
    <property type="entry name" value="Papain-like_cys_pep_sf"/>
</dbReference>
<keyword evidence="3" id="KW-0378">Hydrolase</keyword>
<dbReference type="AlphaFoldDB" id="A0A229UMX2"/>
<dbReference type="SUPFAM" id="SSF55383">
    <property type="entry name" value="Copper amine oxidase, domain N"/>
    <property type="match status" value="1"/>
</dbReference>
<name>A0A229UMX2_9BACL</name>